<sequence>MGFRGRTFHRILIGAAVVLALASLTTAPAEARIGHGGYLALGDSVAFGYRPGAVTPPADYLNPANFRGYAEKYASLRGLRLANASCPGETTASMLTPGAQSNGCENSLGSPAGYRTLFPLHVSYPGTQVEYAVRYLRTHPDTRLVTLTIGANDLFLCQDTTPDHCTSSLPAALDQVSRNLATILGAVRAHYRGDLALVSYYSLDYRDPAQVARVKATDAALAQVTRRYHGFVADGFTAFRWASLRAGGDPCAAGLLISLPSGGCDVHPTAAGHWALTTALAVAVARH</sequence>
<dbReference type="InterPro" id="IPR013830">
    <property type="entry name" value="SGNH_hydro"/>
</dbReference>
<feature type="domain" description="SGNH hydrolase-type esterase" evidence="2">
    <location>
        <begin position="40"/>
        <end position="274"/>
    </location>
</feature>
<protein>
    <submittedName>
        <fullName evidence="3">SGNH/GDSL hydrolase family protein</fullName>
    </submittedName>
</protein>
<dbReference type="EMBL" id="QHHU01000092">
    <property type="protein sequence ID" value="RSM36072.1"/>
    <property type="molecule type" value="Genomic_DNA"/>
</dbReference>
<evidence type="ECO:0000313" key="4">
    <source>
        <dbReference type="Proteomes" id="UP000286716"/>
    </source>
</evidence>
<evidence type="ECO:0000256" key="1">
    <source>
        <dbReference type="SAM" id="SignalP"/>
    </source>
</evidence>
<dbReference type="Proteomes" id="UP000286716">
    <property type="component" value="Unassembled WGS sequence"/>
</dbReference>
<accession>A0A428VZ23</accession>
<dbReference type="GO" id="GO:0016787">
    <property type="term" value="F:hydrolase activity"/>
    <property type="evidence" value="ECO:0007669"/>
    <property type="project" value="UniProtKB-KW"/>
</dbReference>
<keyword evidence="1" id="KW-0732">Signal</keyword>
<dbReference type="Pfam" id="PF13472">
    <property type="entry name" value="Lipase_GDSL_2"/>
    <property type="match status" value="1"/>
</dbReference>
<reference evidence="3 4" key="1">
    <citation type="submission" date="2018-05" db="EMBL/GenBank/DDBJ databases">
        <title>Evolution of GPA BGCs.</title>
        <authorList>
            <person name="Waglechner N."/>
            <person name="Wright G.D."/>
        </authorList>
    </citation>
    <scope>NUCLEOTIDE SEQUENCE [LARGE SCALE GENOMIC DNA]</scope>
    <source>
        <strain evidence="3 4">DSM 5908</strain>
    </source>
</reference>
<dbReference type="InterPro" id="IPR036514">
    <property type="entry name" value="SGNH_hydro_sf"/>
</dbReference>
<organism evidence="3 4">
    <name type="scientific">Amycolatopsis balhimycina DSM 5908</name>
    <dbReference type="NCBI Taxonomy" id="1081091"/>
    <lineage>
        <taxon>Bacteria</taxon>
        <taxon>Bacillati</taxon>
        <taxon>Actinomycetota</taxon>
        <taxon>Actinomycetes</taxon>
        <taxon>Pseudonocardiales</taxon>
        <taxon>Pseudonocardiaceae</taxon>
        <taxon>Amycolatopsis</taxon>
    </lineage>
</organism>
<feature type="chain" id="PRO_5019323260" evidence="1">
    <location>
        <begin position="32"/>
        <end position="287"/>
    </location>
</feature>
<name>A0A428VZ23_AMYBA</name>
<keyword evidence="4" id="KW-1185">Reference proteome</keyword>
<gene>
    <name evidence="3" type="ORF">DMA12_41570</name>
</gene>
<keyword evidence="3" id="KW-0378">Hydrolase</keyword>
<dbReference type="SUPFAM" id="SSF52266">
    <property type="entry name" value="SGNH hydrolase"/>
    <property type="match status" value="1"/>
</dbReference>
<dbReference type="CDD" id="cd00229">
    <property type="entry name" value="SGNH_hydrolase"/>
    <property type="match status" value="1"/>
</dbReference>
<proteinExistence type="predicted"/>
<dbReference type="RefSeq" id="WP_020640870.1">
    <property type="nucleotide sequence ID" value="NZ_QHHU01000092.1"/>
</dbReference>
<dbReference type="Gene3D" id="3.40.50.1110">
    <property type="entry name" value="SGNH hydrolase"/>
    <property type="match status" value="1"/>
</dbReference>
<feature type="signal peptide" evidence="1">
    <location>
        <begin position="1"/>
        <end position="31"/>
    </location>
</feature>
<evidence type="ECO:0000259" key="2">
    <source>
        <dbReference type="Pfam" id="PF13472"/>
    </source>
</evidence>
<evidence type="ECO:0000313" key="3">
    <source>
        <dbReference type="EMBL" id="RSM36072.1"/>
    </source>
</evidence>
<dbReference type="AlphaFoldDB" id="A0A428VZ23"/>
<dbReference type="OrthoDB" id="154486at2"/>
<comment type="caution">
    <text evidence="3">The sequence shown here is derived from an EMBL/GenBank/DDBJ whole genome shotgun (WGS) entry which is preliminary data.</text>
</comment>